<evidence type="ECO:0000256" key="7">
    <source>
        <dbReference type="PIRSR" id="PIRSR038994-3"/>
    </source>
</evidence>
<evidence type="ECO:0000256" key="6">
    <source>
        <dbReference type="PIRSR" id="PIRSR038994-1"/>
    </source>
</evidence>
<dbReference type="EMBL" id="AGBZ02000001">
    <property type="protein sequence ID" value="KAI92650.1"/>
    <property type="molecule type" value="Genomic_DNA"/>
</dbReference>
<sequence>MILKNAKIVCEEQIISNGWIEIKDDKIVKITAGQTDQVGYDLQQAIIMPGFIDCHVHGGYGEDTEKGTIASFQKFAQVVPQEGITKYCQAMITGSDETLTKILTVYQDYMKNYNNGPQARQIGAHLEGPFISHNFKGAHDETLLQAPNLHLLEKWMKVSNNNIRIVTYAPEEENGTFTQFLLEHQILPSIGHSNATYDLVAKRVAMGVHHVTHLYNAMSKYDHHQPGVVPAALNFDEILCELISDGIHIDPNIINLTYKIKGAKGICLVTDAMLAKGLPDGEYQFGPLPVVKTGQQVVIKGTTTIAGSVATYDYCVRNFHQFTNCSLQDLALVASTNIAKQLGIYSTTGSIAVGKLADLVVLDVDLKVLMTLCEGEIAYSQHNLTQK</sequence>
<dbReference type="SUPFAM" id="SSF51556">
    <property type="entry name" value="Metallo-dependent hydrolases"/>
    <property type="match status" value="1"/>
</dbReference>
<feature type="binding site" evidence="7">
    <location>
        <position position="192"/>
    </location>
    <ligand>
        <name>Zn(2+)</name>
        <dbReference type="ChEBI" id="CHEBI:29105"/>
    </ligand>
</feature>
<dbReference type="Gene3D" id="2.30.40.10">
    <property type="entry name" value="Urease, subunit C, domain 1"/>
    <property type="match status" value="1"/>
</dbReference>
<evidence type="ECO:0000256" key="2">
    <source>
        <dbReference type="ARBA" id="ARBA00022723"/>
    </source>
</evidence>
<evidence type="ECO:0000256" key="3">
    <source>
        <dbReference type="ARBA" id="ARBA00022801"/>
    </source>
</evidence>
<organism evidence="9 10">
    <name type="scientific">Spiroplasma melliferum KC3</name>
    <dbReference type="NCBI Taxonomy" id="570509"/>
    <lineage>
        <taxon>Bacteria</taxon>
        <taxon>Bacillati</taxon>
        <taxon>Mycoplasmatota</taxon>
        <taxon>Mollicutes</taxon>
        <taxon>Entomoplasmatales</taxon>
        <taxon>Spiroplasmataceae</taxon>
        <taxon>Spiroplasma</taxon>
    </lineage>
</organism>
<reference evidence="9 10" key="1">
    <citation type="journal article" date="2012" name="J. Proteome Res.">
        <title>Application of Spiroplasma melliferum proteogenomic profiling for the discovery of virulence factors and pathogenicity mechanisms in host-associated spiroplasmas.</title>
        <authorList>
            <person name="Alexeev D."/>
            <person name="Kostrjukova E."/>
            <person name="Aliper A."/>
            <person name="Popenko A."/>
            <person name="Bazaleev N."/>
            <person name="Tyakht A."/>
            <person name="Selezneva O."/>
            <person name="Akopian T."/>
            <person name="Prichodko E."/>
            <person name="Kondratov I."/>
            <person name="Chukin M."/>
            <person name="Demina I."/>
            <person name="Galyamina M."/>
            <person name="Kamashev D."/>
            <person name="Vanyushkina A."/>
            <person name="Ladygina V."/>
            <person name="Levitskii S."/>
            <person name="Lazarev V."/>
            <person name="Govorun V."/>
        </authorList>
    </citation>
    <scope>NUCLEOTIDE SEQUENCE [LARGE SCALE GENOMIC DNA]</scope>
    <source>
        <strain evidence="9 10">KC3</strain>
    </source>
</reference>
<accession>A0AAI9X172</accession>
<keyword evidence="4 5" id="KW-0119">Carbohydrate metabolism</keyword>
<evidence type="ECO:0000313" key="9">
    <source>
        <dbReference type="EMBL" id="KAI92650.1"/>
    </source>
</evidence>
<dbReference type="Pfam" id="PF01979">
    <property type="entry name" value="Amidohydro_1"/>
    <property type="match status" value="1"/>
</dbReference>
<evidence type="ECO:0000313" key="10">
    <source>
        <dbReference type="Proteomes" id="UP000004057"/>
    </source>
</evidence>
<dbReference type="SUPFAM" id="SSF51338">
    <property type="entry name" value="Composite domain of metallo-dependent hydrolases"/>
    <property type="match status" value="1"/>
</dbReference>
<dbReference type="PANTHER" id="PTHR11113:SF14">
    <property type="entry name" value="N-ACETYLGLUCOSAMINE-6-PHOSPHATE DEACETYLASE"/>
    <property type="match status" value="1"/>
</dbReference>
<name>A0AAI9X172_SPIME</name>
<dbReference type="InterPro" id="IPR003764">
    <property type="entry name" value="GlcNAc_6-P_deAcase"/>
</dbReference>
<dbReference type="AlphaFoldDB" id="A0AAI9X172"/>
<dbReference type="GO" id="GO:0008448">
    <property type="term" value="F:N-acetylglucosamine-6-phosphate deacetylase activity"/>
    <property type="evidence" value="ECO:0007669"/>
    <property type="project" value="InterPro"/>
</dbReference>
<dbReference type="Proteomes" id="UP000004057">
    <property type="component" value="Unassembled WGS sequence"/>
</dbReference>
<evidence type="ECO:0000259" key="8">
    <source>
        <dbReference type="Pfam" id="PF01979"/>
    </source>
</evidence>
<dbReference type="InterPro" id="IPR011059">
    <property type="entry name" value="Metal-dep_hydrolase_composite"/>
</dbReference>
<proteinExistence type="inferred from homology"/>
<comment type="cofactor">
    <cofactor evidence="7">
        <name>a divalent metal cation</name>
        <dbReference type="ChEBI" id="CHEBI:60240"/>
    </cofactor>
    <text evidence="7">Binds 1 divalent metal cation per subunit.</text>
</comment>
<gene>
    <name evidence="9" type="ORF">SPM_000950</name>
</gene>
<evidence type="ECO:0000256" key="4">
    <source>
        <dbReference type="ARBA" id="ARBA00023277"/>
    </source>
</evidence>
<protein>
    <submittedName>
        <fullName evidence="9">N-acetylglucosamine-6-phosphate deacetylase</fullName>
    </submittedName>
</protein>
<dbReference type="GO" id="GO:0046872">
    <property type="term" value="F:metal ion binding"/>
    <property type="evidence" value="ECO:0007669"/>
    <property type="project" value="UniProtKB-KW"/>
</dbReference>
<dbReference type="NCBIfam" id="TIGR00221">
    <property type="entry name" value="nagA"/>
    <property type="match status" value="1"/>
</dbReference>
<keyword evidence="2 7" id="KW-0479">Metal-binding</keyword>
<feature type="active site" description="Proton donor/acceptor" evidence="6">
    <location>
        <position position="271"/>
    </location>
</feature>
<dbReference type="PANTHER" id="PTHR11113">
    <property type="entry name" value="N-ACETYLGLUCOSAMINE-6-PHOSPHATE DEACETYLASE"/>
    <property type="match status" value="1"/>
</dbReference>
<dbReference type="CDD" id="cd00854">
    <property type="entry name" value="NagA"/>
    <property type="match status" value="1"/>
</dbReference>
<comment type="caution">
    <text evidence="9">The sequence shown here is derived from an EMBL/GenBank/DDBJ whole genome shotgun (WGS) entry which is preliminary data.</text>
</comment>
<dbReference type="Gene3D" id="3.20.20.140">
    <property type="entry name" value="Metal-dependent hydrolases"/>
    <property type="match status" value="1"/>
</dbReference>
<dbReference type="PIRSF" id="PIRSF038994">
    <property type="entry name" value="NagA"/>
    <property type="match status" value="1"/>
</dbReference>
<dbReference type="InterPro" id="IPR032466">
    <property type="entry name" value="Metal_Hydrolase"/>
</dbReference>
<dbReference type="RefSeq" id="WP_004027739.1">
    <property type="nucleotide sequence ID" value="NZ_AGBZ02000001.1"/>
</dbReference>
<evidence type="ECO:0000256" key="5">
    <source>
        <dbReference type="PIRNR" id="PIRNR038994"/>
    </source>
</evidence>
<comment type="similarity">
    <text evidence="1 5">Belongs to the metallo-dependent hydrolases superfamily. NagA family.</text>
</comment>
<keyword evidence="3 5" id="KW-0378">Hydrolase</keyword>
<evidence type="ECO:0000256" key="1">
    <source>
        <dbReference type="ARBA" id="ARBA00010716"/>
    </source>
</evidence>
<feature type="binding site" evidence="7">
    <location>
        <position position="127"/>
    </location>
    <ligand>
        <name>Zn(2+)</name>
        <dbReference type="ChEBI" id="CHEBI:29105"/>
    </ligand>
</feature>
<feature type="domain" description="Amidohydrolase-related" evidence="8">
    <location>
        <begin position="46"/>
        <end position="377"/>
    </location>
</feature>
<dbReference type="InterPro" id="IPR006680">
    <property type="entry name" value="Amidohydro-rel"/>
</dbReference>
<dbReference type="GO" id="GO:0006046">
    <property type="term" value="P:N-acetylglucosamine catabolic process"/>
    <property type="evidence" value="ECO:0007669"/>
    <property type="project" value="TreeGrafter"/>
</dbReference>
<feature type="binding site" evidence="7">
    <location>
        <position position="213"/>
    </location>
    <ligand>
        <name>Zn(2+)</name>
        <dbReference type="ChEBI" id="CHEBI:29105"/>
    </ligand>
</feature>